<name>A0A4C2EAY6_9SACH</name>
<dbReference type="AlphaFoldDB" id="A0A4C2EAY6"/>
<keyword evidence="3" id="KW-0732">Signal</keyword>
<feature type="chain" id="PRO_5020616653" evidence="3">
    <location>
        <begin position="24"/>
        <end position="553"/>
    </location>
</feature>
<comment type="caution">
    <text evidence="4">The sequence shown here is derived from an EMBL/GenBank/DDBJ whole genome shotgun (WGS) entry which is preliminary data.</text>
</comment>
<dbReference type="EMBL" id="BIMX01000031">
    <property type="protein sequence ID" value="GCF01341.1"/>
    <property type="molecule type" value="Genomic_DNA"/>
</dbReference>
<evidence type="ECO:0000313" key="5">
    <source>
        <dbReference type="Proteomes" id="UP000301737"/>
    </source>
</evidence>
<feature type="signal peptide" evidence="3">
    <location>
        <begin position="1"/>
        <end position="23"/>
    </location>
</feature>
<gene>
    <name evidence="4" type="ORF">ZYGM_000494</name>
</gene>
<evidence type="ECO:0000256" key="2">
    <source>
        <dbReference type="SAM" id="MobiDB-lite"/>
    </source>
</evidence>
<dbReference type="Proteomes" id="UP000301737">
    <property type="component" value="Unassembled WGS sequence"/>
</dbReference>
<feature type="coiled-coil region" evidence="1">
    <location>
        <begin position="339"/>
        <end position="366"/>
    </location>
</feature>
<sequence length="553" mass="62597">MMFHSFVVLFYPSLLLLKTRTESSNSITRGISAALLFLLKVLNYCYILIHALSRMVIRSTAKYDISKIIDPTIALWSANDPLESSNKQTSEPTVEYWFNTKGLDSFQKNNLSLEEPSCIIEDVASTSATTVALDKHSQAERFQEHIEFNFKGSFLHLAGKFWGLQKSFAHSGLQASALTITKEFFQMQNKSLTSGLDNLSVMFFQEFWKCQHSFDSTGLQNPTLIAAHIFMSTQEALLCTGLSDKVVSYFQDFWKIQEPIDVSGTTDGALSASREFWKLQNSLTSITGQETERSEYKIFPKVNRCFTMHDGSSAAIDDNDIALLRIEELNFKMTDKFTREKHLEEISKLNKVIERLQAEKSQLMTSQQVMINQLVRKDKQLEVVDEMISHNIDLELANKELSGRWAQAVAQLKIADSIERHNYELISTNANLTSEKQHLISRFAEIQNKLISPNANLHTLVVTLENATKTNFEESCKLKNIIEMLRKKDAENYSRPSSNESFSIDFGIGSARSKNSRHRMNSSKEFNNSSLQKAPTGSNLDSPASAGMIYVNS</sequence>
<protein>
    <submittedName>
        <fullName evidence="4">Uncharacterized protein</fullName>
    </submittedName>
</protein>
<feature type="region of interest" description="Disordered" evidence="2">
    <location>
        <begin position="513"/>
        <end position="546"/>
    </location>
</feature>
<feature type="compositionally biased region" description="Polar residues" evidence="2">
    <location>
        <begin position="523"/>
        <end position="542"/>
    </location>
</feature>
<keyword evidence="1" id="KW-0175">Coiled coil</keyword>
<keyword evidence="5" id="KW-1185">Reference proteome</keyword>
<reference evidence="4 5" key="1">
    <citation type="submission" date="2019-01" db="EMBL/GenBank/DDBJ databases">
        <title>Draft Genome Sequencing of Zygosaccharomyces mellis Ca-7.</title>
        <authorList>
            <person name="Shiwa Y."/>
            <person name="Kanesaki Y."/>
            <person name="Ishige T."/>
            <person name="Mura K."/>
            <person name="Hori T."/>
            <person name="Tamura T."/>
        </authorList>
    </citation>
    <scope>NUCLEOTIDE SEQUENCE [LARGE SCALE GENOMIC DNA]</scope>
    <source>
        <strain evidence="4 5">Ca-7</strain>
    </source>
</reference>
<organism evidence="4 5">
    <name type="scientific">Zygosaccharomyces mellis</name>
    <dbReference type="NCBI Taxonomy" id="42258"/>
    <lineage>
        <taxon>Eukaryota</taxon>
        <taxon>Fungi</taxon>
        <taxon>Dikarya</taxon>
        <taxon>Ascomycota</taxon>
        <taxon>Saccharomycotina</taxon>
        <taxon>Saccharomycetes</taxon>
        <taxon>Saccharomycetales</taxon>
        <taxon>Saccharomycetaceae</taxon>
        <taxon>Zygosaccharomyces</taxon>
    </lineage>
</organism>
<evidence type="ECO:0000256" key="1">
    <source>
        <dbReference type="SAM" id="Coils"/>
    </source>
</evidence>
<dbReference type="OrthoDB" id="10446219at2759"/>
<accession>A0A4C2EAY6</accession>
<evidence type="ECO:0000313" key="4">
    <source>
        <dbReference type="EMBL" id="GCF01341.1"/>
    </source>
</evidence>
<proteinExistence type="predicted"/>
<evidence type="ECO:0000256" key="3">
    <source>
        <dbReference type="SAM" id="SignalP"/>
    </source>
</evidence>